<accession>A0A7S4SF67</accession>
<keyword evidence="2" id="KW-0732">Signal</keyword>
<dbReference type="EMBL" id="HBNR01069720">
    <property type="protein sequence ID" value="CAE4643899.1"/>
    <property type="molecule type" value="Transcribed_RNA"/>
</dbReference>
<evidence type="ECO:0000256" key="1">
    <source>
        <dbReference type="SAM" id="MobiDB-lite"/>
    </source>
</evidence>
<dbReference type="AlphaFoldDB" id="A0A7S4SF67"/>
<name>A0A7S4SF67_9DINO</name>
<feature type="signal peptide" evidence="2">
    <location>
        <begin position="1"/>
        <end position="16"/>
    </location>
</feature>
<reference evidence="3" key="1">
    <citation type="submission" date="2021-01" db="EMBL/GenBank/DDBJ databases">
        <authorList>
            <person name="Corre E."/>
            <person name="Pelletier E."/>
            <person name="Niang G."/>
            <person name="Scheremetjew M."/>
            <person name="Finn R."/>
            <person name="Kale V."/>
            <person name="Holt S."/>
            <person name="Cochrane G."/>
            <person name="Meng A."/>
            <person name="Brown T."/>
            <person name="Cohen L."/>
        </authorList>
    </citation>
    <scope>NUCLEOTIDE SEQUENCE</scope>
    <source>
        <strain evidence="3">CCMP3105</strain>
    </source>
</reference>
<evidence type="ECO:0000256" key="2">
    <source>
        <dbReference type="SAM" id="SignalP"/>
    </source>
</evidence>
<feature type="region of interest" description="Disordered" evidence="1">
    <location>
        <begin position="65"/>
        <end position="99"/>
    </location>
</feature>
<feature type="compositionally biased region" description="Acidic residues" evidence="1">
    <location>
        <begin position="175"/>
        <end position="189"/>
    </location>
</feature>
<sequence>MAAVVASLAAFVAGCGLPALPVPRGPNQDGNLSGEGDLSTSVAWCSAHRQAQLCKAATATAIGAAPAPSPVAEPSSAKEAAEASTAGLQDANAEGPGGITAVLKERPGALLKAPRVRRSQSGAFRVSFDLGKCTVHEVTPYAEVYGVHPREFNFARGRPAPAACFADVRTSSQGAEDDGSDSEEEDEEAGLGALRARAQKLLRVESIPWPVWSVALVLSFLVHAFGPEAFLELALQAPLVKQA</sequence>
<evidence type="ECO:0000313" key="3">
    <source>
        <dbReference type="EMBL" id="CAE4643899.1"/>
    </source>
</evidence>
<gene>
    <name evidence="3" type="ORF">AMON00008_LOCUS49409</name>
</gene>
<feature type="compositionally biased region" description="Low complexity" evidence="1">
    <location>
        <begin position="65"/>
        <end position="86"/>
    </location>
</feature>
<feature type="chain" id="PRO_5031554918" evidence="2">
    <location>
        <begin position="17"/>
        <end position="243"/>
    </location>
</feature>
<proteinExistence type="predicted"/>
<protein>
    <submittedName>
        <fullName evidence="3">Uncharacterized protein</fullName>
    </submittedName>
</protein>
<organism evidence="3">
    <name type="scientific">Alexandrium monilatum</name>
    <dbReference type="NCBI Taxonomy" id="311494"/>
    <lineage>
        <taxon>Eukaryota</taxon>
        <taxon>Sar</taxon>
        <taxon>Alveolata</taxon>
        <taxon>Dinophyceae</taxon>
        <taxon>Gonyaulacales</taxon>
        <taxon>Pyrocystaceae</taxon>
        <taxon>Alexandrium</taxon>
    </lineage>
</organism>
<feature type="region of interest" description="Disordered" evidence="1">
    <location>
        <begin position="169"/>
        <end position="189"/>
    </location>
</feature>